<evidence type="ECO:0000313" key="1">
    <source>
        <dbReference type="EMBL" id="KAH7304381.1"/>
    </source>
</evidence>
<proteinExistence type="predicted"/>
<dbReference type="Proteomes" id="UP000813444">
    <property type="component" value="Unassembled WGS sequence"/>
</dbReference>
<reference evidence="1" key="1">
    <citation type="journal article" date="2021" name="Nat. Commun.">
        <title>Genetic determinants of endophytism in the Arabidopsis root mycobiome.</title>
        <authorList>
            <person name="Mesny F."/>
            <person name="Miyauchi S."/>
            <person name="Thiergart T."/>
            <person name="Pickel B."/>
            <person name="Atanasova L."/>
            <person name="Karlsson M."/>
            <person name="Huettel B."/>
            <person name="Barry K.W."/>
            <person name="Haridas S."/>
            <person name="Chen C."/>
            <person name="Bauer D."/>
            <person name="Andreopoulos W."/>
            <person name="Pangilinan J."/>
            <person name="LaButti K."/>
            <person name="Riley R."/>
            <person name="Lipzen A."/>
            <person name="Clum A."/>
            <person name="Drula E."/>
            <person name="Henrissat B."/>
            <person name="Kohler A."/>
            <person name="Grigoriev I.V."/>
            <person name="Martin F.M."/>
            <person name="Hacquard S."/>
        </authorList>
    </citation>
    <scope>NUCLEOTIDE SEQUENCE</scope>
    <source>
        <strain evidence="1">MPI-CAGE-CH-0235</strain>
    </source>
</reference>
<dbReference type="AlphaFoldDB" id="A0A8K0SI15"/>
<name>A0A8K0SI15_9HYPO</name>
<protein>
    <submittedName>
        <fullName evidence="1">Uncharacterized protein</fullName>
    </submittedName>
</protein>
<dbReference type="OrthoDB" id="3938867at2759"/>
<accession>A0A8K0SI15</accession>
<keyword evidence="2" id="KW-1185">Reference proteome</keyword>
<dbReference type="EMBL" id="JAGPNK010000023">
    <property type="protein sequence ID" value="KAH7304381.1"/>
    <property type="molecule type" value="Genomic_DNA"/>
</dbReference>
<evidence type="ECO:0000313" key="2">
    <source>
        <dbReference type="Proteomes" id="UP000813444"/>
    </source>
</evidence>
<gene>
    <name evidence="1" type="ORF">B0I35DRAFT_445166</name>
</gene>
<organism evidence="1 2">
    <name type="scientific">Stachybotrys elegans</name>
    <dbReference type="NCBI Taxonomy" id="80388"/>
    <lineage>
        <taxon>Eukaryota</taxon>
        <taxon>Fungi</taxon>
        <taxon>Dikarya</taxon>
        <taxon>Ascomycota</taxon>
        <taxon>Pezizomycotina</taxon>
        <taxon>Sordariomycetes</taxon>
        <taxon>Hypocreomycetidae</taxon>
        <taxon>Hypocreales</taxon>
        <taxon>Stachybotryaceae</taxon>
        <taxon>Stachybotrys</taxon>
    </lineage>
</organism>
<comment type="caution">
    <text evidence="1">The sequence shown here is derived from an EMBL/GenBank/DDBJ whole genome shotgun (WGS) entry which is preliminary data.</text>
</comment>
<sequence length="373" mass="41850">MEAPLSPTTTSMNALKSLVTQAFDHVGKTYQHAITQARDECYESDPLFLEVSYMILSMASCSPDHLRVVNAEGLGWSTRVGECLRELSLVKYGILGGDGDARPRELVSTFLSDFHEAKKAPGSAPSATSYWMGPVFVSLTRNLLSRSRFKAAICVAVAEGRAAGKGKFLGIVFSIRHFVMIRVTPNRVFHSKRHALWTKITIPKMIYHKTRLFHLARAHENSVNYGKPEDRDWVDRSWVDSADSNDNVWVERDDHGSDKPGFEMLTRFFLSAYSPSESPALRAPEGLAMDREFTVVNKLQGELDLLQSPDPDEIERKGRFPQLNRESVMDSRVRCIMVVRASSSSCTSSMLSVPVLWEPWANPLRVRTANQPV</sequence>